<evidence type="ECO:0000313" key="1">
    <source>
        <dbReference type="EMBL" id="BBM59400.1"/>
    </source>
</evidence>
<sequence length="167" mass="19874">MRKTKYFIMAFIFLLFLNSCGYFKYAYDQMTFEANERSIAKTLQEKDKIDAINNPKYRNDIENVLIDIEKRKSSSKIIFEDLELKVPEGVNLKSETFIDEKTGYGLPLRIYSLDKCEGYYRNYRVKYFNKKYYVLRSDISLDNDKSYSLFFRVSDENGFKNNCGMGR</sequence>
<name>A0A510L5X3_9FUSO</name>
<evidence type="ECO:0000313" key="2">
    <source>
        <dbReference type="Proteomes" id="UP000321561"/>
    </source>
</evidence>
<dbReference type="AlphaFoldDB" id="A0A510L5X3"/>
<dbReference type="RefSeq" id="WP_147005474.1">
    <property type="nucleotide sequence ID" value="NZ_AP019846.1"/>
</dbReference>
<gene>
    <name evidence="1" type="ORF">JMUB5056_0984</name>
</gene>
<dbReference type="Proteomes" id="UP000321561">
    <property type="component" value="Chromosome"/>
</dbReference>
<proteinExistence type="predicted"/>
<protein>
    <submittedName>
        <fullName evidence="1">Uncharacterized protein</fullName>
    </submittedName>
</protein>
<accession>A0A510L5X3</accession>
<dbReference type="KEGG" id="lhg:JMUB5056_0984"/>
<dbReference type="OrthoDB" id="89570at2"/>
<dbReference type="EMBL" id="AP019846">
    <property type="protein sequence ID" value="BBM59400.1"/>
    <property type="molecule type" value="Genomic_DNA"/>
</dbReference>
<reference evidence="1 2" key="1">
    <citation type="submission" date="2019-07" db="EMBL/GenBank/DDBJ databases">
        <title>Complete Genome Sequence of Leptotrichia hongkongensis Strain JMUB5056.</title>
        <authorList>
            <person name="Watanabe S."/>
            <person name="Cui L."/>
        </authorList>
    </citation>
    <scope>NUCLEOTIDE SEQUENCE [LARGE SCALE GENOMIC DNA]</scope>
    <source>
        <strain evidence="1 2">JMUB5056</strain>
    </source>
</reference>
<organism evidence="1 2">
    <name type="scientific">Leptotrichia hongkongensis</name>
    <dbReference type="NCBI Taxonomy" id="554406"/>
    <lineage>
        <taxon>Bacteria</taxon>
        <taxon>Fusobacteriati</taxon>
        <taxon>Fusobacteriota</taxon>
        <taxon>Fusobacteriia</taxon>
        <taxon>Fusobacteriales</taxon>
        <taxon>Leptotrichiaceae</taxon>
        <taxon>Leptotrichia</taxon>
    </lineage>
</organism>